<name>A0A183HD53_9BILA</name>
<evidence type="ECO:0000313" key="1">
    <source>
        <dbReference type="EMBL" id="OZC07782.1"/>
    </source>
</evidence>
<reference evidence="3" key="2">
    <citation type="submission" date="2016-06" db="UniProtKB">
        <authorList>
            <consortium name="WormBaseParasite"/>
        </authorList>
    </citation>
    <scope>IDENTIFICATION</scope>
</reference>
<evidence type="ECO:0000313" key="3">
    <source>
        <dbReference type="WBParaSite" id="OFLC_0000541401-mRNA-1"/>
    </source>
</evidence>
<dbReference type="AlphaFoldDB" id="A0A183HD53"/>
<organism evidence="3">
    <name type="scientific">Onchocerca flexuosa</name>
    <dbReference type="NCBI Taxonomy" id="387005"/>
    <lineage>
        <taxon>Eukaryota</taxon>
        <taxon>Metazoa</taxon>
        <taxon>Ecdysozoa</taxon>
        <taxon>Nematoda</taxon>
        <taxon>Chromadorea</taxon>
        <taxon>Rhabditida</taxon>
        <taxon>Spirurina</taxon>
        <taxon>Spiruromorpha</taxon>
        <taxon>Filarioidea</taxon>
        <taxon>Onchocercidae</taxon>
        <taxon>Onchocerca</taxon>
    </lineage>
</organism>
<evidence type="ECO:0000313" key="2">
    <source>
        <dbReference type="Proteomes" id="UP000242913"/>
    </source>
</evidence>
<dbReference type="EMBL" id="KZ270021">
    <property type="protein sequence ID" value="OZC07782.1"/>
    <property type="molecule type" value="Genomic_DNA"/>
</dbReference>
<dbReference type="WBParaSite" id="OFLC_0000541401-mRNA-1">
    <property type="protein sequence ID" value="OFLC_0000541401-mRNA-1"/>
    <property type="gene ID" value="OFLC_0000541401"/>
</dbReference>
<sequence length="69" mass="7539">MMTSDSTIAHSASGTQLALQLMIEFIVILRPIQACMSGQCCSPPSTLRCRPKQQACPASYPRCHLLCNQ</sequence>
<dbReference type="Proteomes" id="UP000242913">
    <property type="component" value="Unassembled WGS sequence"/>
</dbReference>
<proteinExistence type="predicted"/>
<protein>
    <submittedName>
        <fullName evidence="1 3">Uncharacterized protein</fullName>
    </submittedName>
</protein>
<keyword evidence="2" id="KW-1185">Reference proteome</keyword>
<reference evidence="1 2" key="1">
    <citation type="submission" date="2015-12" db="EMBL/GenBank/DDBJ databases">
        <title>Draft genome of the nematode, Onchocerca flexuosa.</title>
        <authorList>
            <person name="Mitreva M."/>
        </authorList>
    </citation>
    <scope>NUCLEOTIDE SEQUENCE [LARGE SCALE GENOMIC DNA]</scope>
    <source>
        <strain evidence="1">Red Deer</strain>
    </source>
</reference>
<gene>
    <name evidence="1" type="ORF">X798_05177</name>
</gene>
<dbReference type="OrthoDB" id="5860759at2759"/>
<accession>A0A183HD53</accession>